<feature type="transmembrane region" description="Helical" evidence="1">
    <location>
        <begin position="12"/>
        <end position="35"/>
    </location>
</feature>
<proteinExistence type="predicted"/>
<gene>
    <name evidence="2" type="ORF">P5673_013511</name>
</gene>
<evidence type="ECO:0000313" key="2">
    <source>
        <dbReference type="EMBL" id="KAK2563160.1"/>
    </source>
</evidence>
<dbReference type="Proteomes" id="UP001249851">
    <property type="component" value="Unassembled WGS sequence"/>
</dbReference>
<dbReference type="EMBL" id="JARQWQ010000026">
    <property type="protein sequence ID" value="KAK2563160.1"/>
    <property type="molecule type" value="Genomic_DNA"/>
</dbReference>
<evidence type="ECO:0000313" key="3">
    <source>
        <dbReference type="Proteomes" id="UP001249851"/>
    </source>
</evidence>
<keyword evidence="3" id="KW-1185">Reference proteome</keyword>
<organism evidence="2 3">
    <name type="scientific">Acropora cervicornis</name>
    <name type="common">Staghorn coral</name>
    <dbReference type="NCBI Taxonomy" id="6130"/>
    <lineage>
        <taxon>Eukaryota</taxon>
        <taxon>Metazoa</taxon>
        <taxon>Cnidaria</taxon>
        <taxon>Anthozoa</taxon>
        <taxon>Hexacorallia</taxon>
        <taxon>Scleractinia</taxon>
        <taxon>Astrocoeniina</taxon>
        <taxon>Acroporidae</taxon>
        <taxon>Acropora</taxon>
    </lineage>
</organism>
<protein>
    <submittedName>
        <fullName evidence="2">Uncharacterized protein</fullName>
    </submittedName>
</protein>
<comment type="caution">
    <text evidence="2">The sequence shown here is derived from an EMBL/GenBank/DDBJ whole genome shotgun (WGS) entry which is preliminary data.</text>
</comment>
<dbReference type="AlphaFoldDB" id="A0AAD9QKV4"/>
<accession>A0AAD9QKV4</accession>
<reference evidence="2" key="1">
    <citation type="journal article" date="2023" name="G3 (Bethesda)">
        <title>Whole genome assembly and annotation of the endangered Caribbean coral Acropora cervicornis.</title>
        <authorList>
            <person name="Selwyn J.D."/>
            <person name="Vollmer S.V."/>
        </authorList>
    </citation>
    <scope>NUCLEOTIDE SEQUENCE</scope>
    <source>
        <strain evidence="2">K2</strain>
    </source>
</reference>
<reference evidence="2" key="2">
    <citation type="journal article" date="2023" name="Science">
        <title>Genomic signatures of disease resistance in endangered staghorn corals.</title>
        <authorList>
            <person name="Vollmer S.V."/>
            <person name="Selwyn J.D."/>
            <person name="Despard B.A."/>
            <person name="Roesel C.L."/>
        </authorList>
    </citation>
    <scope>NUCLEOTIDE SEQUENCE</scope>
    <source>
        <strain evidence="2">K2</strain>
    </source>
</reference>
<keyword evidence="1" id="KW-0812">Transmembrane</keyword>
<name>A0AAD9QKV4_ACRCE</name>
<evidence type="ECO:0000256" key="1">
    <source>
        <dbReference type="SAM" id="Phobius"/>
    </source>
</evidence>
<sequence>MKAPVALATSGIVTHAFVAMIFVIAFVLACNNFFWAVTGSSLQNKLAWRAGTIALKDCGFTQTDFLKEWVEEKKREVPQINDERRCKFESAGYLYLKAGKKC</sequence>
<keyword evidence="1" id="KW-0472">Membrane</keyword>
<keyword evidence="1" id="KW-1133">Transmembrane helix</keyword>
<dbReference type="PROSITE" id="PS51257">
    <property type="entry name" value="PROKAR_LIPOPROTEIN"/>
    <property type="match status" value="1"/>
</dbReference>